<reference evidence="1 2" key="1">
    <citation type="submission" date="2019-03" db="EMBL/GenBank/DDBJ databases">
        <title>First draft genome of Liparis tanakae, snailfish: a comprehensive survey of snailfish specific genes.</title>
        <authorList>
            <person name="Kim W."/>
            <person name="Song I."/>
            <person name="Jeong J.-H."/>
            <person name="Kim D."/>
            <person name="Kim S."/>
            <person name="Ryu S."/>
            <person name="Song J.Y."/>
            <person name="Lee S.K."/>
        </authorList>
    </citation>
    <scope>NUCLEOTIDE SEQUENCE [LARGE SCALE GENOMIC DNA]</scope>
    <source>
        <tissue evidence="1">Muscle</tissue>
    </source>
</reference>
<protein>
    <submittedName>
        <fullName evidence="1">Uncharacterized protein</fullName>
    </submittedName>
</protein>
<proteinExistence type="predicted"/>
<dbReference type="EMBL" id="SRLO01000308">
    <property type="protein sequence ID" value="TNN61756.1"/>
    <property type="molecule type" value="Genomic_DNA"/>
</dbReference>
<gene>
    <name evidence="1" type="ORF">EYF80_027978</name>
</gene>
<keyword evidence="2" id="KW-1185">Reference proteome</keyword>
<name>A0A4Z2H7L1_9TELE</name>
<organism evidence="1 2">
    <name type="scientific">Liparis tanakae</name>
    <name type="common">Tanaka's snailfish</name>
    <dbReference type="NCBI Taxonomy" id="230148"/>
    <lineage>
        <taxon>Eukaryota</taxon>
        <taxon>Metazoa</taxon>
        <taxon>Chordata</taxon>
        <taxon>Craniata</taxon>
        <taxon>Vertebrata</taxon>
        <taxon>Euteleostomi</taxon>
        <taxon>Actinopterygii</taxon>
        <taxon>Neopterygii</taxon>
        <taxon>Teleostei</taxon>
        <taxon>Neoteleostei</taxon>
        <taxon>Acanthomorphata</taxon>
        <taxon>Eupercaria</taxon>
        <taxon>Perciformes</taxon>
        <taxon>Cottioidei</taxon>
        <taxon>Cottales</taxon>
        <taxon>Liparidae</taxon>
        <taxon>Liparis</taxon>
    </lineage>
</organism>
<dbReference type="Proteomes" id="UP000314294">
    <property type="component" value="Unassembled WGS sequence"/>
</dbReference>
<sequence>MATSGLDRAQRLWKYMIGLRVLNTMILCTTAVRKSKILAQEVLIRQLDRGEDHSAEDEIKGIPQD</sequence>
<evidence type="ECO:0000313" key="2">
    <source>
        <dbReference type="Proteomes" id="UP000314294"/>
    </source>
</evidence>
<dbReference type="AlphaFoldDB" id="A0A4Z2H7L1"/>
<comment type="caution">
    <text evidence="1">The sequence shown here is derived from an EMBL/GenBank/DDBJ whole genome shotgun (WGS) entry which is preliminary data.</text>
</comment>
<accession>A0A4Z2H7L1</accession>
<evidence type="ECO:0000313" key="1">
    <source>
        <dbReference type="EMBL" id="TNN61756.1"/>
    </source>
</evidence>